<dbReference type="AlphaFoldDB" id="A0A550CAS9"/>
<dbReference type="EMBL" id="VDMD01000015">
    <property type="protein sequence ID" value="TRM61903.1"/>
    <property type="molecule type" value="Genomic_DNA"/>
</dbReference>
<dbReference type="Proteomes" id="UP000320762">
    <property type="component" value="Unassembled WGS sequence"/>
</dbReference>
<accession>A0A550CAS9</accession>
<keyword evidence="3" id="KW-1185">Reference proteome</keyword>
<comment type="caution">
    <text evidence="2">The sequence shown here is derived from an EMBL/GenBank/DDBJ whole genome shotgun (WGS) entry which is preliminary data.</text>
</comment>
<feature type="compositionally biased region" description="Low complexity" evidence="1">
    <location>
        <begin position="83"/>
        <end position="93"/>
    </location>
</feature>
<evidence type="ECO:0000313" key="2">
    <source>
        <dbReference type="EMBL" id="TRM61903.1"/>
    </source>
</evidence>
<gene>
    <name evidence="2" type="ORF">BD626DRAFT_631525</name>
</gene>
<evidence type="ECO:0000256" key="1">
    <source>
        <dbReference type="SAM" id="MobiDB-lite"/>
    </source>
</evidence>
<proteinExistence type="predicted"/>
<feature type="region of interest" description="Disordered" evidence="1">
    <location>
        <begin position="80"/>
        <end position="102"/>
    </location>
</feature>
<protein>
    <submittedName>
        <fullName evidence="2">Uncharacterized protein</fullName>
    </submittedName>
</protein>
<name>A0A550CAS9_9AGAR</name>
<organism evidence="2 3">
    <name type="scientific">Schizophyllum amplum</name>
    <dbReference type="NCBI Taxonomy" id="97359"/>
    <lineage>
        <taxon>Eukaryota</taxon>
        <taxon>Fungi</taxon>
        <taxon>Dikarya</taxon>
        <taxon>Basidiomycota</taxon>
        <taxon>Agaricomycotina</taxon>
        <taxon>Agaricomycetes</taxon>
        <taxon>Agaricomycetidae</taxon>
        <taxon>Agaricales</taxon>
        <taxon>Schizophyllaceae</taxon>
        <taxon>Schizophyllum</taxon>
    </lineage>
</organism>
<evidence type="ECO:0000313" key="3">
    <source>
        <dbReference type="Proteomes" id="UP000320762"/>
    </source>
</evidence>
<reference evidence="2 3" key="1">
    <citation type="journal article" date="2019" name="New Phytol.">
        <title>Comparative genomics reveals unique wood-decay strategies and fruiting body development in the Schizophyllaceae.</title>
        <authorList>
            <person name="Almasi E."/>
            <person name="Sahu N."/>
            <person name="Krizsan K."/>
            <person name="Balint B."/>
            <person name="Kovacs G.M."/>
            <person name="Kiss B."/>
            <person name="Cseklye J."/>
            <person name="Drula E."/>
            <person name="Henrissat B."/>
            <person name="Nagy I."/>
            <person name="Chovatia M."/>
            <person name="Adam C."/>
            <person name="LaButti K."/>
            <person name="Lipzen A."/>
            <person name="Riley R."/>
            <person name="Grigoriev I.V."/>
            <person name="Nagy L.G."/>
        </authorList>
    </citation>
    <scope>NUCLEOTIDE SEQUENCE [LARGE SCALE GENOMIC DNA]</scope>
    <source>
        <strain evidence="2 3">NL-1724</strain>
    </source>
</reference>
<sequence>MASTANPAIERVVEAYNAVHAAAASTVDPLQLMSAVSGASVALDGLRDLLPSAAYNPLCERNLELVERAESAVVALLAGPEQDASSDSSASDSPLHQVQNTATAMTTSLEKLLIPKLIVTRKED</sequence>